<proteinExistence type="predicted"/>
<evidence type="ECO:0000313" key="1">
    <source>
        <dbReference type="EnsemblMetazoa" id="ACOM039372-PA.1"/>
    </source>
</evidence>
<reference evidence="1" key="1">
    <citation type="submission" date="2022-08" db="UniProtKB">
        <authorList>
            <consortium name="EnsemblMetazoa"/>
        </authorList>
    </citation>
    <scope>IDENTIFICATION</scope>
</reference>
<dbReference type="Proteomes" id="UP000075882">
    <property type="component" value="Unassembled WGS sequence"/>
</dbReference>
<dbReference type="AlphaFoldDB" id="A0A8W7PXK6"/>
<name>A0A8W7PXK6_ANOCL</name>
<accession>A0A8W7PXK6</accession>
<protein>
    <submittedName>
        <fullName evidence="1">Uncharacterized protein</fullName>
    </submittedName>
</protein>
<sequence length="146" mass="16186">MRSSIAPSTATISARVLNCSAWFFSHRCLEISISRCRSASFEMVMRLRAMNTCRSQVSWYVRTGFGWCGSAGLAQNVHDKVQHTFGPQVPDALVRDDGFALPVPGLQDLLHQYGASSRIDFFSSSTVEQSRPTYGEMMLPAKSNSE</sequence>
<dbReference type="EnsemblMetazoa" id="ACOM039372-RA">
    <property type="protein sequence ID" value="ACOM039372-PA.1"/>
    <property type="gene ID" value="ACOM039372"/>
</dbReference>
<organism evidence="1">
    <name type="scientific">Anopheles coluzzii</name>
    <name type="common">African malaria mosquito</name>
    <dbReference type="NCBI Taxonomy" id="1518534"/>
    <lineage>
        <taxon>Eukaryota</taxon>
        <taxon>Metazoa</taxon>
        <taxon>Ecdysozoa</taxon>
        <taxon>Arthropoda</taxon>
        <taxon>Hexapoda</taxon>
        <taxon>Insecta</taxon>
        <taxon>Pterygota</taxon>
        <taxon>Neoptera</taxon>
        <taxon>Endopterygota</taxon>
        <taxon>Diptera</taxon>
        <taxon>Nematocera</taxon>
        <taxon>Culicoidea</taxon>
        <taxon>Culicidae</taxon>
        <taxon>Anophelinae</taxon>
        <taxon>Anopheles</taxon>
    </lineage>
</organism>